<feature type="region of interest" description="Disordered" evidence="6">
    <location>
        <begin position="65"/>
        <end position="155"/>
    </location>
</feature>
<comment type="subcellular location">
    <subcellularLocation>
        <location evidence="1">Nucleus</location>
    </subcellularLocation>
</comment>
<dbReference type="AlphaFoldDB" id="A0A1J4JY67"/>
<dbReference type="PROSITE" id="PS50053">
    <property type="entry name" value="UBIQUITIN_2"/>
    <property type="match status" value="1"/>
</dbReference>
<dbReference type="CDD" id="cd14281">
    <property type="entry name" value="UBA2_Rad23_like"/>
    <property type="match status" value="1"/>
</dbReference>
<dbReference type="GO" id="GO:0006289">
    <property type="term" value="P:nucleotide-excision repair"/>
    <property type="evidence" value="ECO:0007669"/>
    <property type="project" value="InterPro"/>
</dbReference>
<evidence type="ECO:0000256" key="1">
    <source>
        <dbReference type="ARBA" id="ARBA00004123"/>
    </source>
</evidence>
<dbReference type="SMART" id="SM00165">
    <property type="entry name" value="UBA"/>
    <property type="match status" value="2"/>
</dbReference>
<name>A0A1J4JY67_9EUKA</name>
<proteinExistence type="predicted"/>
<dbReference type="OrthoDB" id="419317at2759"/>
<evidence type="ECO:0000256" key="6">
    <source>
        <dbReference type="SAM" id="MobiDB-lite"/>
    </source>
</evidence>
<dbReference type="Gene3D" id="3.10.20.90">
    <property type="entry name" value="Phosphatidylinositol 3-kinase Catalytic Subunit, Chain A, domain 1"/>
    <property type="match status" value="1"/>
</dbReference>
<dbReference type="SUPFAM" id="SSF101238">
    <property type="entry name" value="XPC-binding domain"/>
    <property type="match status" value="1"/>
</dbReference>
<dbReference type="FunFam" id="1.10.8.10:FF:000003">
    <property type="entry name" value="UV excision repair protein RAD23 homolog"/>
    <property type="match status" value="1"/>
</dbReference>
<evidence type="ECO:0000259" key="7">
    <source>
        <dbReference type="PROSITE" id="PS50030"/>
    </source>
</evidence>
<evidence type="ECO:0000256" key="2">
    <source>
        <dbReference type="ARBA" id="ARBA00022737"/>
    </source>
</evidence>
<dbReference type="FunFam" id="1.10.8.10:FF:000002">
    <property type="entry name" value="UV excision repair protein RAD23 homolog"/>
    <property type="match status" value="1"/>
</dbReference>
<dbReference type="InterPro" id="IPR009060">
    <property type="entry name" value="UBA-like_sf"/>
</dbReference>
<dbReference type="GO" id="GO:0005829">
    <property type="term" value="C:cytosol"/>
    <property type="evidence" value="ECO:0007669"/>
    <property type="project" value="TreeGrafter"/>
</dbReference>
<dbReference type="InterPro" id="IPR029071">
    <property type="entry name" value="Ubiquitin-like_domsf"/>
</dbReference>
<dbReference type="InterPro" id="IPR036353">
    <property type="entry name" value="XPC-bd_sf"/>
</dbReference>
<dbReference type="Proteomes" id="UP000179807">
    <property type="component" value="Unassembled WGS sequence"/>
</dbReference>
<feature type="compositionally biased region" description="Gly residues" evidence="6">
    <location>
        <begin position="118"/>
        <end position="144"/>
    </location>
</feature>
<accession>A0A1J4JY67</accession>
<keyword evidence="5" id="KW-0539">Nucleus</keyword>
<evidence type="ECO:0000259" key="8">
    <source>
        <dbReference type="PROSITE" id="PS50053"/>
    </source>
</evidence>
<keyword evidence="3" id="KW-0227">DNA damage</keyword>
<keyword evidence="2" id="KW-0677">Repeat</keyword>
<feature type="domain" description="UBA" evidence="7">
    <location>
        <begin position="157"/>
        <end position="197"/>
    </location>
</feature>
<gene>
    <name evidence="9" type="ORF">TRFO_06386</name>
</gene>
<dbReference type="RefSeq" id="XP_068357233.1">
    <property type="nucleotide sequence ID" value="XM_068493067.1"/>
</dbReference>
<feature type="compositionally biased region" description="Pro residues" evidence="6">
    <location>
        <begin position="68"/>
        <end position="98"/>
    </location>
</feature>
<dbReference type="SUPFAM" id="SSF54236">
    <property type="entry name" value="Ubiquitin-like"/>
    <property type="match status" value="1"/>
</dbReference>
<dbReference type="GO" id="GO:0003684">
    <property type="term" value="F:damaged DNA binding"/>
    <property type="evidence" value="ECO:0007669"/>
    <property type="project" value="InterPro"/>
</dbReference>
<dbReference type="PANTHER" id="PTHR10621">
    <property type="entry name" value="UV EXCISION REPAIR PROTEIN RAD23"/>
    <property type="match status" value="1"/>
</dbReference>
<organism evidence="9 10">
    <name type="scientific">Tritrichomonas foetus</name>
    <dbReference type="NCBI Taxonomy" id="1144522"/>
    <lineage>
        <taxon>Eukaryota</taxon>
        <taxon>Metamonada</taxon>
        <taxon>Parabasalia</taxon>
        <taxon>Tritrichomonadida</taxon>
        <taxon>Tritrichomonadidae</taxon>
        <taxon>Tritrichomonas</taxon>
    </lineage>
</organism>
<dbReference type="PROSITE" id="PS50030">
    <property type="entry name" value="UBA"/>
    <property type="match status" value="1"/>
</dbReference>
<reference evidence="9" key="1">
    <citation type="submission" date="2016-10" db="EMBL/GenBank/DDBJ databases">
        <authorList>
            <person name="Benchimol M."/>
            <person name="Almeida L.G."/>
            <person name="Vasconcelos A.T."/>
            <person name="Perreira-Neves A."/>
            <person name="Rosa I.A."/>
            <person name="Tasca T."/>
            <person name="Bogo M.R."/>
            <person name="de Souza W."/>
        </authorList>
    </citation>
    <scope>NUCLEOTIDE SEQUENCE [LARGE SCALE GENOMIC DNA]</scope>
    <source>
        <strain evidence="9">K</strain>
    </source>
</reference>
<dbReference type="GO" id="GO:0043161">
    <property type="term" value="P:proteasome-mediated ubiquitin-dependent protein catabolic process"/>
    <property type="evidence" value="ECO:0007669"/>
    <property type="project" value="InterPro"/>
</dbReference>
<dbReference type="CDD" id="cd14280">
    <property type="entry name" value="UBA1_Rad23_like"/>
    <property type="match status" value="1"/>
</dbReference>
<dbReference type="Pfam" id="PF00627">
    <property type="entry name" value="UBA"/>
    <property type="match status" value="2"/>
</dbReference>
<protein>
    <recommendedName>
        <fullName evidence="11">UV excision repair protein RAD23</fullName>
    </recommendedName>
</protein>
<dbReference type="InterPro" id="IPR000626">
    <property type="entry name" value="Ubiquitin-like_dom"/>
</dbReference>
<comment type="caution">
    <text evidence="9">The sequence shown here is derived from an EMBL/GenBank/DDBJ whole genome shotgun (WGS) entry which is preliminary data.</text>
</comment>
<dbReference type="Gene3D" id="1.10.8.10">
    <property type="entry name" value="DNA helicase RuvA subunit, C-terminal domain"/>
    <property type="match status" value="2"/>
</dbReference>
<dbReference type="EMBL" id="MLAK01000804">
    <property type="protein sequence ID" value="OHT04097.1"/>
    <property type="molecule type" value="Genomic_DNA"/>
</dbReference>
<evidence type="ECO:0000256" key="5">
    <source>
        <dbReference type="ARBA" id="ARBA00023242"/>
    </source>
</evidence>
<dbReference type="VEuPathDB" id="TrichDB:TRFO_06386"/>
<dbReference type="InterPro" id="IPR015940">
    <property type="entry name" value="UBA"/>
</dbReference>
<dbReference type="GeneID" id="94827771"/>
<feature type="domain" description="Ubiquitin-like" evidence="8">
    <location>
        <begin position="1"/>
        <end position="66"/>
    </location>
</feature>
<sequence length="413" mass="42845">MYKFELDPNSTILDAKNKFVEETKTGEPANMKMILKAKLLADDVTIGSLNLGEKDFIVVHVGAKKPAPKPTPPPQQAAPAPAPAPAPAAQPAPTPAPAAAPAVEPLPDITRQVPQPGAAGGFPGAPGGFPGVPGGFPGAGGMPGQPGQNAPRIEDSPEFESNVQQLMELGYPRTDCEAALKAAFGNPDRAAEYLMTGNIPEDEEMGDFSDQQRIAVTVQALVSVLQSHPEALENIMQVFDQQNPALRQSPEVFLQSFGLDPSGFDCDGVRNRTAQPIDPQLFQTYLIQATSQIPGAIQGMTGQGMPGAMPGQGMPGAGYPGMGGGMPGAMPGMGMPPSGGMPGAMPGMGGPAPGGMPGNPQSALLAPFSPEEREAIQRLQQLGNFPLALVVQCYSACDKNEEMTANLLFSMTD</sequence>
<evidence type="ECO:0000313" key="10">
    <source>
        <dbReference type="Proteomes" id="UP000179807"/>
    </source>
</evidence>
<dbReference type="GO" id="GO:0070628">
    <property type="term" value="F:proteasome binding"/>
    <property type="evidence" value="ECO:0007669"/>
    <property type="project" value="TreeGrafter"/>
</dbReference>
<evidence type="ECO:0000256" key="3">
    <source>
        <dbReference type="ARBA" id="ARBA00022763"/>
    </source>
</evidence>
<dbReference type="Pfam" id="PF00240">
    <property type="entry name" value="ubiquitin"/>
    <property type="match status" value="1"/>
</dbReference>
<keyword evidence="10" id="KW-1185">Reference proteome</keyword>
<dbReference type="PANTHER" id="PTHR10621:SF0">
    <property type="entry name" value="UV EXCISION REPAIR PROTEIN RAD23"/>
    <property type="match status" value="1"/>
</dbReference>
<dbReference type="SUPFAM" id="SSF46934">
    <property type="entry name" value="UBA-like"/>
    <property type="match status" value="2"/>
</dbReference>
<dbReference type="GO" id="GO:0031593">
    <property type="term" value="F:polyubiquitin modification-dependent protein binding"/>
    <property type="evidence" value="ECO:0007669"/>
    <property type="project" value="TreeGrafter"/>
</dbReference>
<evidence type="ECO:0000256" key="4">
    <source>
        <dbReference type="ARBA" id="ARBA00023204"/>
    </source>
</evidence>
<evidence type="ECO:0008006" key="11">
    <source>
        <dbReference type="Google" id="ProtNLM"/>
    </source>
</evidence>
<dbReference type="GO" id="GO:0043130">
    <property type="term" value="F:ubiquitin binding"/>
    <property type="evidence" value="ECO:0007669"/>
    <property type="project" value="TreeGrafter"/>
</dbReference>
<evidence type="ECO:0000313" key="9">
    <source>
        <dbReference type="EMBL" id="OHT04097.1"/>
    </source>
</evidence>
<keyword evidence="4" id="KW-0234">DNA repair</keyword>
<dbReference type="GO" id="GO:0005654">
    <property type="term" value="C:nucleoplasm"/>
    <property type="evidence" value="ECO:0007669"/>
    <property type="project" value="TreeGrafter"/>
</dbReference>